<evidence type="ECO:0000313" key="2">
    <source>
        <dbReference type="Proteomes" id="UP000789920"/>
    </source>
</evidence>
<sequence>LICALSTGYIHPDEFFQSPEIMGGDVFGFEVFRPWEFEKYPQCRSIVIPALTVGLPFKFLKILNSLRTGLGFTDIINSYSIFMTQRLSFFVLSFVIDYTGYTLAKLYYPRNAIKSLLVFASSYVLLIYHTRPFSNTIESVILSLCYIVYIKATTSIEPQIRKQGMSSSVKEEISVNHAFLLGSLISL</sequence>
<protein>
    <submittedName>
        <fullName evidence="1">27395_t:CDS:1</fullName>
    </submittedName>
</protein>
<dbReference type="Proteomes" id="UP000789920">
    <property type="component" value="Unassembled WGS sequence"/>
</dbReference>
<accession>A0ACA9RC58</accession>
<evidence type="ECO:0000313" key="1">
    <source>
        <dbReference type="EMBL" id="CAG8786814.1"/>
    </source>
</evidence>
<reference evidence="1" key="1">
    <citation type="submission" date="2021-06" db="EMBL/GenBank/DDBJ databases">
        <authorList>
            <person name="Kallberg Y."/>
            <person name="Tangrot J."/>
            <person name="Rosling A."/>
        </authorList>
    </citation>
    <scope>NUCLEOTIDE SEQUENCE</scope>
    <source>
        <strain evidence="1">MA461A</strain>
    </source>
</reference>
<organism evidence="1 2">
    <name type="scientific">Racocetra persica</name>
    <dbReference type="NCBI Taxonomy" id="160502"/>
    <lineage>
        <taxon>Eukaryota</taxon>
        <taxon>Fungi</taxon>
        <taxon>Fungi incertae sedis</taxon>
        <taxon>Mucoromycota</taxon>
        <taxon>Glomeromycotina</taxon>
        <taxon>Glomeromycetes</taxon>
        <taxon>Diversisporales</taxon>
        <taxon>Gigasporaceae</taxon>
        <taxon>Racocetra</taxon>
    </lineage>
</organism>
<proteinExistence type="predicted"/>
<feature type="non-terminal residue" evidence="1">
    <location>
        <position position="1"/>
    </location>
</feature>
<gene>
    <name evidence="1" type="ORF">RPERSI_LOCUS18448</name>
</gene>
<name>A0ACA9RC58_9GLOM</name>
<comment type="caution">
    <text evidence="1">The sequence shown here is derived from an EMBL/GenBank/DDBJ whole genome shotgun (WGS) entry which is preliminary data.</text>
</comment>
<dbReference type="EMBL" id="CAJVQC010048850">
    <property type="protein sequence ID" value="CAG8786814.1"/>
    <property type="molecule type" value="Genomic_DNA"/>
</dbReference>
<keyword evidence="2" id="KW-1185">Reference proteome</keyword>
<feature type="non-terminal residue" evidence="1">
    <location>
        <position position="187"/>
    </location>
</feature>